<dbReference type="PANTHER" id="PTHR43352">
    <property type="entry name" value="ACETYL-COA SYNTHETASE"/>
    <property type="match status" value="1"/>
</dbReference>
<keyword evidence="5" id="KW-1185">Reference proteome</keyword>
<evidence type="ECO:0000259" key="2">
    <source>
        <dbReference type="Pfam" id="PF00501"/>
    </source>
</evidence>
<dbReference type="GO" id="GO:0016878">
    <property type="term" value="F:acid-thiol ligase activity"/>
    <property type="evidence" value="ECO:0007669"/>
    <property type="project" value="TreeGrafter"/>
</dbReference>
<dbReference type="EMBL" id="JACBZX010000001">
    <property type="protein sequence ID" value="NYG36326.1"/>
    <property type="molecule type" value="Genomic_DNA"/>
</dbReference>
<dbReference type="PROSITE" id="PS00455">
    <property type="entry name" value="AMP_BINDING"/>
    <property type="match status" value="1"/>
</dbReference>
<dbReference type="Proteomes" id="UP000592181">
    <property type="component" value="Unassembled WGS sequence"/>
</dbReference>
<dbReference type="InterPro" id="IPR045851">
    <property type="entry name" value="AMP-bd_C_sf"/>
</dbReference>
<dbReference type="Pfam" id="PF00501">
    <property type="entry name" value="AMP-binding"/>
    <property type="match status" value="1"/>
</dbReference>
<dbReference type="RefSeq" id="WP_343036950.1">
    <property type="nucleotide sequence ID" value="NZ_JACBZX010000001.1"/>
</dbReference>
<keyword evidence="1 4" id="KW-0436">Ligase</keyword>
<dbReference type="SUPFAM" id="SSF56801">
    <property type="entry name" value="Acetyl-CoA synthetase-like"/>
    <property type="match status" value="1"/>
</dbReference>
<comment type="caution">
    <text evidence="4">The sequence shown here is derived from an EMBL/GenBank/DDBJ whole genome shotgun (WGS) entry which is preliminary data.</text>
</comment>
<dbReference type="AlphaFoldDB" id="A0A852WZP1"/>
<proteinExistence type="predicted"/>
<dbReference type="PANTHER" id="PTHR43352:SF1">
    <property type="entry name" value="ANTHRANILATE--COA LIGASE"/>
    <property type="match status" value="1"/>
</dbReference>
<accession>A0A852WZP1</accession>
<dbReference type="Pfam" id="PF13193">
    <property type="entry name" value="AMP-binding_C"/>
    <property type="match status" value="1"/>
</dbReference>
<dbReference type="Gene3D" id="3.30.300.30">
    <property type="match status" value="1"/>
</dbReference>
<reference evidence="4 5" key="1">
    <citation type="submission" date="2020-07" db="EMBL/GenBank/DDBJ databases">
        <title>Sequencing the genomes of 1000 actinobacteria strains.</title>
        <authorList>
            <person name="Klenk H.-P."/>
        </authorList>
    </citation>
    <scope>NUCLEOTIDE SEQUENCE [LARGE SCALE GENOMIC DNA]</scope>
    <source>
        <strain evidence="4 5">DSM 24723</strain>
    </source>
</reference>
<dbReference type="InterPro" id="IPR042099">
    <property type="entry name" value="ANL_N_sf"/>
</dbReference>
<evidence type="ECO:0000313" key="5">
    <source>
        <dbReference type="Proteomes" id="UP000592181"/>
    </source>
</evidence>
<dbReference type="InterPro" id="IPR020845">
    <property type="entry name" value="AMP-binding_CS"/>
</dbReference>
<evidence type="ECO:0000313" key="4">
    <source>
        <dbReference type="EMBL" id="NYG36326.1"/>
    </source>
</evidence>
<evidence type="ECO:0000256" key="1">
    <source>
        <dbReference type="ARBA" id="ARBA00022598"/>
    </source>
</evidence>
<feature type="domain" description="AMP-dependent synthetase/ligase" evidence="2">
    <location>
        <begin position="28"/>
        <end position="388"/>
    </location>
</feature>
<name>A0A852WZP1_9MICO</name>
<dbReference type="GO" id="GO:0044550">
    <property type="term" value="P:secondary metabolite biosynthetic process"/>
    <property type="evidence" value="ECO:0007669"/>
    <property type="project" value="TreeGrafter"/>
</dbReference>
<dbReference type="InterPro" id="IPR000873">
    <property type="entry name" value="AMP-dep_synth/lig_dom"/>
</dbReference>
<dbReference type="Gene3D" id="3.40.50.12780">
    <property type="entry name" value="N-terminal domain of ligase-like"/>
    <property type="match status" value="1"/>
</dbReference>
<gene>
    <name evidence="4" type="ORF">BJY28_000795</name>
</gene>
<feature type="domain" description="AMP-binding enzyme C-terminal" evidence="3">
    <location>
        <begin position="438"/>
        <end position="514"/>
    </location>
</feature>
<evidence type="ECO:0000259" key="3">
    <source>
        <dbReference type="Pfam" id="PF13193"/>
    </source>
</evidence>
<organism evidence="4 5">
    <name type="scientific">Janibacter alkaliphilus</name>
    <dbReference type="NCBI Taxonomy" id="1069963"/>
    <lineage>
        <taxon>Bacteria</taxon>
        <taxon>Bacillati</taxon>
        <taxon>Actinomycetota</taxon>
        <taxon>Actinomycetes</taxon>
        <taxon>Micrococcales</taxon>
        <taxon>Intrasporangiaceae</taxon>
        <taxon>Janibacter</taxon>
    </lineage>
</organism>
<dbReference type="InterPro" id="IPR025110">
    <property type="entry name" value="AMP-bd_C"/>
</dbReference>
<sequence length="532" mass="56224">MGEASARTGTEPAPTPFSMARWCVGDPAARRPDHVALLVAHGVDRDGHLDADRWTYAQVDTAVRACAARLTGFGLQRGDRVLLRTGNRAAFPIAFFGAMSAGLVAVPVSDQLTADEAAFVLADSGAAAVVHDPALPLAVPEQVPVLPADAVDGALPTHDDLPDHVATDPDEPAFLTYTSGTTGRPKGVLHAHRSAWGRRPMHRGWYGLGPQDVVLHAGALSWTYTLGVGLTDPWALGATAVVYDGPRDRLVWPRLIAAAGATLFAAVPGVYRHLLRECGPAVWTSLPTLRHGLVAGEALPPAVLEAWTDATGRSLYEAFGMSEISTFVSAGPETPVRPGSPGRPQPGRRVAVLDAEALEQGREVELPQGSVGRLAVDRTDPGLMLGYWQRPQESAEALRGNWFVSGDLAAFDDDGYLHHHGRADDVMTAMGYRVAPAEVEQALADVPGLAEVAVAAVPIGDDGVSLITAFVVPQAPGSLDPGTVLEHARARLAPYKQPREVVLVEALPRTGNGKIRRRALVADRQTGDRSSG</sequence>
<protein>
    <submittedName>
        <fullName evidence="4">Acyl-coenzyme A synthetase/AMP-(Fatty) acid ligase</fullName>
    </submittedName>
</protein>